<dbReference type="Pfam" id="PF13462">
    <property type="entry name" value="Thioredoxin_4"/>
    <property type="match status" value="1"/>
</dbReference>
<accession>A0A7Y9EV74</accession>
<keyword evidence="4" id="KW-1185">Reference proteome</keyword>
<evidence type="ECO:0000313" key="4">
    <source>
        <dbReference type="Proteomes" id="UP000552045"/>
    </source>
</evidence>
<organism evidence="3 4">
    <name type="scientific">Microbacterium pseudoresistens</name>
    <dbReference type="NCBI Taxonomy" id="640634"/>
    <lineage>
        <taxon>Bacteria</taxon>
        <taxon>Bacillati</taxon>
        <taxon>Actinomycetota</taxon>
        <taxon>Actinomycetes</taxon>
        <taxon>Micrococcales</taxon>
        <taxon>Microbacteriaceae</taxon>
        <taxon>Microbacterium</taxon>
    </lineage>
</organism>
<name>A0A7Y9EV74_9MICO</name>
<dbReference type="SUPFAM" id="SSF52833">
    <property type="entry name" value="Thioredoxin-like"/>
    <property type="match status" value="1"/>
</dbReference>
<dbReference type="AlphaFoldDB" id="A0A7Y9EV74"/>
<dbReference type="GO" id="GO:0016853">
    <property type="term" value="F:isomerase activity"/>
    <property type="evidence" value="ECO:0007669"/>
    <property type="project" value="UniProtKB-KW"/>
</dbReference>
<evidence type="ECO:0000256" key="1">
    <source>
        <dbReference type="SAM" id="Phobius"/>
    </source>
</evidence>
<keyword evidence="1" id="KW-0472">Membrane</keyword>
<dbReference type="EMBL" id="JACCBH010000001">
    <property type="protein sequence ID" value="NYD54552.1"/>
    <property type="molecule type" value="Genomic_DNA"/>
</dbReference>
<dbReference type="Proteomes" id="UP000552045">
    <property type="component" value="Unassembled WGS sequence"/>
</dbReference>
<feature type="domain" description="Thioredoxin-like fold" evidence="2">
    <location>
        <begin position="63"/>
        <end position="224"/>
    </location>
</feature>
<dbReference type="InterPro" id="IPR036249">
    <property type="entry name" value="Thioredoxin-like_sf"/>
</dbReference>
<evidence type="ECO:0000259" key="2">
    <source>
        <dbReference type="Pfam" id="PF13462"/>
    </source>
</evidence>
<reference evidence="3 4" key="1">
    <citation type="submission" date="2020-07" db="EMBL/GenBank/DDBJ databases">
        <title>Sequencing the genomes of 1000 actinobacteria strains.</title>
        <authorList>
            <person name="Klenk H.-P."/>
        </authorList>
    </citation>
    <scope>NUCLEOTIDE SEQUENCE [LARGE SCALE GENOMIC DNA]</scope>
    <source>
        <strain evidence="3 4">DSM 22185</strain>
    </source>
</reference>
<keyword evidence="3" id="KW-0413">Isomerase</keyword>
<keyword evidence="1" id="KW-0812">Transmembrane</keyword>
<dbReference type="Gene3D" id="3.40.30.10">
    <property type="entry name" value="Glutaredoxin"/>
    <property type="match status" value="1"/>
</dbReference>
<protein>
    <submittedName>
        <fullName evidence="3">Protein-disulfide isomerase</fullName>
    </submittedName>
</protein>
<feature type="transmembrane region" description="Helical" evidence="1">
    <location>
        <begin position="12"/>
        <end position="33"/>
    </location>
</feature>
<proteinExistence type="predicted"/>
<evidence type="ECO:0000313" key="3">
    <source>
        <dbReference type="EMBL" id="NYD54552.1"/>
    </source>
</evidence>
<keyword evidence="1" id="KW-1133">Transmembrane helix</keyword>
<dbReference type="InterPro" id="IPR012336">
    <property type="entry name" value="Thioredoxin-like_fold"/>
</dbReference>
<dbReference type="RefSeq" id="WP_179432952.1">
    <property type="nucleotide sequence ID" value="NZ_BAABLC010000001.1"/>
</dbReference>
<gene>
    <name evidence="3" type="ORF">BKA02_001607</name>
</gene>
<comment type="caution">
    <text evidence="3">The sequence shown here is derived from an EMBL/GenBank/DDBJ whole genome shotgun (WGS) entry which is preliminary data.</text>
</comment>
<sequence>MAAAKGRTNWFAIIVSAAVVVVLLGLGGVVVWLNNAATDPGPAPQAGVVDTDTGAITFGTGDTTIETYVDFMCPACNAFEQTHGEDLWSLAESNKITLKVTPVAALDRFSQGTAYSTRAGNALYCVAEKDESAIVPFITGLFAQQPEENSTGLDDATLIEIAKGVGVTGIDSCITDRTYGKFMTKTTSLLPASPADGQRYTPAVLVDGGYVENPVNSPDFAKQLVDLGK</sequence>